<evidence type="ECO:0000313" key="2">
    <source>
        <dbReference type="EMBL" id="MBD1322362.1"/>
    </source>
</evidence>
<dbReference type="Proteomes" id="UP000602395">
    <property type="component" value="Unassembled WGS sequence"/>
</dbReference>
<dbReference type="NCBIfam" id="TIGR03815">
    <property type="entry name" value="CpaE_hom_Actino"/>
    <property type="match status" value="1"/>
</dbReference>
<proteinExistence type="predicted"/>
<protein>
    <recommendedName>
        <fullName evidence="1">Rv3660c-like CheY-like N-terminal domain-containing protein</fullName>
    </recommendedName>
</protein>
<dbReference type="RefSeq" id="WP_190268705.1">
    <property type="nucleotide sequence ID" value="NZ_BAABAD010000005.1"/>
</dbReference>
<dbReference type="Gene3D" id="3.40.50.300">
    <property type="entry name" value="P-loop containing nucleotide triphosphate hydrolases"/>
    <property type="match status" value="1"/>
</dbReference>
<feature type="domain" description="Rv3660c-like CheY-like N-terminal" evidence="1">
    <location>
        <begin position="10"/>
        <end position="110"/>
    </location>
</feature>
<keyword evidence="3" id="KW-1185">Reference proteome</keyword>
<name>A0ABR7WKV4_9ACTN</name>
<organism evidence="2 3">
    <name type="scientific">Gordonia hankookensis</name>
    <dbReference type="NCBI Taxonomy" id="589403"/>
    <lineage>
        <taxon>Bacteria</taxon>
        <taxon>Bacillati</taxon>
        <taxon>Actinomycetota</taxon>
        <taxon>Actinomycetes</taxon>
        <taxon>Mycobacteriales</taxon>
        <taxon>Gordoniaceae</taxon>
        <taxon>Gordonia</taxon>
    </lineage>
</organism>
<dbReference type="EMBL" id="JACWMS010000006">
    <property type="protein sequence ID" value="MBD1322362.1"/>
    <property type="molecule type" value="Genomic_DNA"/>
</dbReference>
<comment type="caution">
    <text evidence="2">The sequence shown here is derived from an EMBL/GenBank/DDBJ whole genome shotgun (WGS) entry which is preliminary data.</text>
</comment>
<dbReference type="PANTHER" id="PTHR43384">
    <property type="entry name" value="SEPTUM SITE-DETERMINING PROTEIN MIND HOMOLOG, CHLOROPLASTIC-RELATED"/>
    <property type="match status" value="1"/>
</dbReference>
<evidence type="ECO:0000313" key="3">
    <source>
        <dbReference type="Proteomes" id="UP000602395"/>
    </source>
</evidence>
<dbReference type="InterPro" id="IPR050625">
    <property type="entry name" value="ParA/MinD_ATPase"/>
</dbReference>
<reference evidence="2 3" key="1">
    <citation type="submission" date="2020-09" db="EMBL/GenBank/DDBJ databases">
        <title>Novel species in genus Gordonia.</title>
        <authorList>
            <person name="Zhang G."/>
        </authorList>
    </citation>
    <scope>NUCLEOTIDE SEQUENCE [LARGE SCALE GENOMIC DNA]</scope>
    <source>
        <strain evidence="2 3">ON-33</strain>
    </source>
</reference>
<accession>A0ABR7WKV4</accession>
<gene>
    <name evidence="2" type="ORF">IDF66_22515</name>
</gene>
<dbReference type="InterPro" id="IPR022521">
    <property type="entry name" value="Rv3660c"/>
</dbReference>
<dbReference type="InterPro" id="IPR059050">
    <property type="entry name" value="Rv3660c_N"/>
</dbReference>
<dbReference type="InterPro" id="IPR027417">
    <property type="entry name" value="P-loop_NTPase"/>
</dbReference>
<dbReference type="Pfam" id="PF26563">
    <property type="entry name" value="Rv3660c_N"/>
    <property type="match status" value="1"/>
</dbReference>
<dbReference type="SUPFAM" id="SSF52540">
    <property type="entry name" value="P-loop containing nucleoside triphosphate hydrolases"/>
    <property type="match status" value="1"/>
</dbReference>
<sequence length="353" mass="36133">MTDELLALVGPDLSDDVARCAAAAGYQMLRADPEHCRREWLRADAVVADVNATRVLAELGPPRRAGLVMVTDGEPAADIWRSAMSLGADRAVSLPAEESTLVGLLTELRSPLAAPAGAVAVIGGHGGAGATTLAAAVALTAAEESTHVLLFDVDEFGAGIDLTLGIEGRAGLRWQDLTLAGGAVRAQSLHSALPQVNDRLSVLAPRRDSRLRIGVDAVIATMDAGRVNGDTVVVDLPRTADPVTDAVLDSVDLVVLVTTAGVHGVASSRTVAARLGERGIAAALAVRGPAPSGLRASEVASAVGLPLLTAYRSDPGLPGRMEAGRLRVPPRSPLGRAALAVYRKAGAAERLAA</sequence>
<dbReference type="PANTHER" id="PTHR43384:SF11">
    <property type="entry name" value="SEPTUM SITE DETERMINING PROTEIN"/>
    <property type="match status" value="1"/>
</dbReference>
<evidence type="ECO:0000259" key="1">
    <source>
        <dbReference type="Pfam" id="PF26563"/>
    </source>
</evidence>